<name>A0AAE0ZPK4_9GAST</name>
<organism evidence="1 2">
    <name type="scientific">Elysia crispata</name>
    <name type="common">lettuce slug</name>
    <dbReference type="NCBI Taxonomy" id="231223"/>
    <lineage>
        <taxon>Eukaryota</taxon>
        <taxon>Metazoa</taxon>
        <taxon>Spiralia</taxon>
        <taxon>Lophotrochozoa</taxon>
        <taxon>Mollusca</taxon>
        <taxon>Gastropoda</taxon>
        <taxon>Heterobranchia</taxon>
        <taxon>Euthyneura</taxon>
        <taxon>Panpulmonata</taxon>
        <taxon>Sacoglossa</taxon>
        <taxon>Placobranchoidea</taxon>
        <taxon>Plakobranchidae</taxon>
        <taxon>Elysia</taxon>
    </lineage>
</organism>
<sequence>MEETPRVPDVRRRDEGVCMTDHLPRHRSDLTLSQSEIGNIVTSPCSCFSPDKHGSDRCCVLLHLGERFYLDNRITELATRAVSCTKRRRSRREIWA</sequence>
<dbReference type="EMBL" id="JAWDGP010003645">
    <property type="protein sequence ID" value="KAK3772257.1"/>
    <property type="molecule type" value="Genomic_DNA"/>
</dbReference>
<reference evidence="1" key="1">
    <citation type="journal article" date="2023" name="G3 (Bethesda)">
        <title>A reference genome for the long-term kleptoplast-retaining sea slug Elysia crispata morphotype clarki.</title>
        <authorList>
            <person name="Eastman K.E."/>
            <person name="Pendleton A.L."/>
            <person name="Shaikh M.A."/>
            <person name="Suttiyut T."/>
            <person name="Ogas R."/>
            <person name="Tomko P."/>
            <person name="Gavelis G."/>
            <person name="Widhalm J.R."/>
            <person name="Wisecaver J.H."/>
        </authorList>
    </citation>
    <scope>NUCLEOTIDE SEQUENCE</scope>
    <source>
        <strain evidence="1">ECLA1</strain>
    </source>
</reference>
<comment type="caution">
    <text evidence="1">The sequence shown here is derived from an EMBL/GenBank/DDBJ whole genome shotgun (WGS) entry which is preliminary data.</text>
</comment>
<evidence type="ECO:0000313" key="1">
    <source>
        <dbReference type="EMBL" id="KAK3772257.1"/>
    </source>
</evidence>
<gene>
    <name evidence="1" type="ORF">RRG08_046842</name>
</gene>
<dbReference type="AlphaFoldDB" id="A0AAE0ZPK4"/>
<keyword evidence="2" id="KW-1185">Reference proteome</keyword>
<accession>A0AAE0ZPK4</accession>
<protein>
    <submittedName>
        <fullName evidence="1">Uncharacterized protein</fullName>
    </submittedName>
</protein>
<proteinExistence type="predicted"/>
<evidence type="ECO:0000313" key="2">
    <source>
        <dbReference type="Proteomes" id="UP001283361"/>
    </source>
</evidence>
<dbReference type="Proteomes" id="UP001283361">
    <property type="component" value="Unassembled WGS sequence"/>
</dbReference>